<keyword evidence="6 11" id="KW-0949">S-adenosyl-L-methionine</keyword>
<organism evidence="14 15">
    <name type="scientific">Phakopsora pachyrhizi</name>
    <name type="common">Asian soybean rust disease fungus</name>
    <dbReference type="NCBI Taxonomy" id="170000"/>
    <lineage>
        <taxon>Eukaryota</taxon>
        <taxon>Fungi</taxon>
        <taxon>Dikarya</taxon>
        <taxon>Basidiomycota</taxon>
        <taxon>Pucciniomycotina</taxon>
        <taxon>Pucciniomycetes</taxon>
        <taxon>Pucciniales</taxon>
        <taxon>Phakopsoraceae</taxon>
        <taxon>Phakopsora</taxon>
    </lineage>
</organism>
<dbReference type="EC" id="2.1.1.360" evidence="2 11"/>
<dbReference type="PROSITE" id="PS51569">
    <property type="entry name" value="DOT1"/>
    <property type="match status" value="1"/>
</dbReference>
<dbReference type="InterPro" id="IPR030445">
    <property type="entry name" value="H3-K79_meTrfase"/>
</dbReference>
<dbReference type="GO" id="GO:0000077">
    <property type="term" value="P:DNA damage checkpoint signaling"/>
    <property type="evidence" value="ECO:0007669"/>
    <property type="project" value="TreeGrafter"/>
</dbReference>
<dbReference type="PANTHER" id="PTHR21451:SF0">
    <property type="entry name" value="HISTONE-LYSINE N-METHYLTRANSFERASE, H3 LYSINE-79 SPECIFIC"/>
    <property type="match status" value="1"/>
</dbReference>
<evidence type="ECO:0000256" key="10">
    <source>
        <dbReference type="ARBA" id="ARBA00047770"/>
    </source>
</evidence>
<feature type="compositionally biased region" description="Polar residues" evidence="12">
    <location>
        <begin position="132"/>
        <end position="156"/>
    </location>
</feature>
<dbReference type="InterPro" id="IPR025789">
    <property type="entry name" value="DOT1_dom"/>
</dbReference>
<evidence type="ECO:0000256" key="4">
    <source>
        <dbReference type="ARBA" id="ARBA00022603"/>
    </source>
</evidence>
<evidence type="ECO:0000256" key="7">
    <source>
        <dbReference type="ARBA" id="ARBA00022853"/>
    </source>
</evidence>
<dbReference type="PANTHER" id="PTHR21451">
    <property type="entry name" value="HISTONE H3 METHYLTRANSFERASE"/>
    <property type="match status" value="1"/>
</dbReference>
<evidence type="ECO:0000256" key="1">
    <source>
        <dbReference type="ARBA" id="ARBA00004123"/>
    </source>
</evidence>
<dbReference type="FunFam" id="3.40.50.150:FF:000033">
    <property type="entry name" value="Histone-lysine N-methyltransferase, H3 lysine-79 specific"/>
    <property type="match status" value="1"/>
</dbReference>
<evidence type="ECO:0000256" key="2">
    <source>
        <dbReference type="ARBA" id="ARBA00012190"/>
    </source>
</evidence>
<keyword evidence="7 11" id="KW-0156">Chromatin regulator</keyword>
<dbReference type="EMBL" id="CALTRL010005967">
    <property type="protein sequence ID" value="CAH7688316.1"/>
    <property type="molecule type" value="Genomic_DNA"/>
</dbReference>
<keyword evidence="15" id="KW-1185">Reference proteome</keyword>
<comment type="catalytic activity">
    <reaction evidence="10 11">
        <text>L-lysyl(79)-[histone H3] + 3 S-adenosyl-L-methionine = N(6),N(6),N(6)-trimethyl-L-lysyl(79)-[histone H3] + 3 S-adenosyl-L-homocysteine + 3 H(+)</text>
        <dbReference type="Rhea" id="RHEA:60328"/>
        <dbReference type="Rhea" id="RHEA-COMP:15549"/>
        <dbReference type="Rhea" id="RHEA-COMP:15552"/>
        <dbReference type="ChEBI" id="CHEBI:15378"/>
        <dbReference type="ChEBI" id="CHEBI:29969"/>
        <dbReference type="ChEBI" id="CHEBI:57856"/>
        <dbReference type="ChEBI" id="CHEBI:59789"/>
        <dbReference type="ChEBI" id="CHEBI:61961"/>
        <dbReference type="EC" id="2.1.1.360"/>
    </reaction>
</comment>
<protein>
    <recommendedName>
        <fullName evidence="3 11">Histone-lysine N-methyltransferase, H3 lysine-79 specific</fullName>
        <ecNumber evidence="2 11">2.1.1.360</ecNumber>
    </recommendedName>
    <alternativeName>
        <fullName evidence="9 11">Histone H3-K79 methyltransferase</fullName>
    </alternativeName>
</protein>
<feature type="compositionally biased region" description="Low complexity" evidence="12">
    <location>
        <begin position="76"/>
        <end position="86"/>
    </location>
</feature>
<dbReference type="SUPFAM" id="SSF53335">
    <property type="entry name" value="S-adenosyl-L-methionine-dependent methyltransferases"/>
    <property type="match status" value="1"/>
</dbReference>
<dbReference type="GO" id="GO:0005634">
    <property type="term" value="C:nucleus"/>
    <property type="evidence" value="ECO:0007669"/>
    <property type="project" value="UniProtKB-SubCell"/>
</dbReference>
<dbReference type="Proteomes" id="UP001153365">
    <property type="component" value="Unassembled WGS sequence"/>
</dbReference>
<accession>A0AAV0BPM6</accession>
<keyword evidence="5 11" id="KW-0808">Transferase</keyword>
<evidence type="ECO:0000256" key="3">
    <source>
        <dbReference type="ARBA" id="ARBA00020987"/>
    </source>
</evidence>
<gene>
    <name evidence="14" type="ORF">PPACK8108_LOCUS23261</name>
</gene>
<comment type="activity regulation">
    <text evidence="11">Ubiquitination of histone H2B to form H2BK123ub1 is required for efficient DOT1 methyltransferase activity on histone H3.</text>
</comment>
<feature type="compositionally biased region" description="Basic and acidic residues" evidence="12">
    <location>
        <begin position="297"/>
        <end position="311"/>
    </location>
</feature>
<keyword evidence="8 11" id="KW-0539">Nucleus</keyword>
<proteinExistence type="inferred from homology"/>
<evidence type="ECO:0000256" key="9">
    <source>
        <dbReference type="ARBA" id="ARBA00029821"/>
    </source>
</evidence>
<feature type="domain" description="DOT1" evidence="13">
    <location>
        <begin position="302"/>
        <end position="629"/>
    </location>
</feature>
<keyword evidence="4 11" id="KW-0489">Methyltransferase</keyword>
<comment type="caution">
    <text evidence="14">The sequence shown here is derived from an EMBL/GenBank/DDBJ whole genome shotgun (WGS) entry which is preliminary data.</text>
</comment>
<evidence type="ECO:0000259" key="13">
    <source>
        <dbReference type="PROSITE" id="PS51569"/>
    </source>
</evidence>
<dbReference type="Gene3D" id="1.10.260.170">
    <property type="match status" value="1"/>
</dbReference>
<comment type="similarity">
    <text evidence="11">Belongs to the class I-like SAM-binding methyltransferase superfamily. DOT1 family.</text>
</comment>
<evidence type="ECO:0000313" key="14">
    <source>
        <dbReference type="EMBL" id="CAH7688316.1"/>
    </source>
</evidence>
<feature type="region of interest" description="Disordered" evidence="12">
    <location>
        <begin position="76"/>
        <end position="156"/>
    </location>
</feature>
<evidence type="ECO:0000256" key="12">
    <source>
        <dbReference type="SAM" id="MobiDB-lite"/>
    </source>
</evidence>
<comment type="function">
    <text evidence="11">Histone methyltransferase that specifically trimethylates histone H3 to form H3K79me3. This methylation is required for telomere silencing and for the pachytene checkpoint during the meiotic cell cycle by allowing the recruitment of RAD9 to double strand breaks. Nucleosomes are preferred as substrate compared to free histone.</text>
</comment>
<dbReference type="GO" id="GO:0032259">
    <property type="term" value="P:methylation"/>
    <property type="evidence" value="ECO:0007669"/>
    <property type="project" value="UniProtKB-KW"/>
</dbReference>
<evidence type="ECO:0000256" key="11">
    <source>
        <dbReference type="RuleBase" id="RU271113"/>
    </source>
</evidence>
<evidence type="ECO:0000313" key="15">
    <source>
        <dbReference type="Proteomes" id="UP001153365"/>
    </source>
</evidence>
<evidence type="ECO:0000256" key="5">
    <source>
        <dbReference type="ARBA" id="ARBA00022679"/>
    </source>
</evidence>
<sequence length="641" mass="73285">MEQFFNDPRLRKQPISNNRINQHLKTKLKPQQQQQITTESTESTRLSLKQINVIKSNTNNNKNNRIQQQQLLLSSSSLSSNSQTIVKQSKRIRPVSSHTTPDITNNTNKRPKTNSILPIPTSDTISDDDGQKVQQTSRTKTLKQSPGSPTVSRSVDTSVSEFCSRSSLDDHLPRGSLTHSSELVQSNRRRYRRWFRSLDVDSDGKNQTGWSFRSNEDPIVQLVYPSGAIERFLLVVPRDEEDEYRPIEDLINVVTTTLAYYLTPEQSNKYFSEPNPSKLLNLSNKSNSNDYSFLEKLSNDDHRRSKGRGSDPSDSPSVDKLQTDDNATPDLVDRSGQPNKRVIDMSQKALIKGLKRSFRNRNGPEFLRFLEWYNSVIRSLSSLGLINRNISEMNGLKRNIWETILGQSYDRRVGPKLELLRDYETWSSNVYGELRPKFVTMIIELIKLRPDQLFIDLGSGVGNIVLQTSLEVGCVSVGFEIMEGCSKVGKEQLDEVVGRSLKLWNVSLGQPVLIQADFTTDPRVGPWLKQADVILVNNQVFTPSLNESIKLLFLDLKQSTKIISLKPFKSAKDFRRINNRNEDSIESILKFVGEYEYSEEFVSWTDSVGKFYVFEIDRSLLLDFKEKQEAEKKISEKDQPL</sequence>
<evidence type="ECO:0000256" key="6">
    <source>
        <dbReference type="ARBA" id="ARBA00022691"/>
    </source>
</evidence>
<evidence type="ECO:0000256" key="8">
    <source>
        <dbReference type="ARBA" id="ARBA00023242"/>
    </source>
</evidence>
<dbReference type="GO" id="GO:0140956">
    <property type="term" value="F:histone H3K79 trimethyltransferase activity"/>
    <property type="evidence" value="ECO:0007669"/>
    <property type="project" value="UniProtKB-EC"/>
</dbReference>
<comment type="miscellaneous">
    <text evidence="11">In contrast to other lysine histone methyltransferases, it does not contain a SET domain, suggesting the existence of another mechanism for methylation of lysine residues of histones.</text>
</comment>
<dbReference type="Gene3D" id="3.40.50.150">
    <property type="entry name" value="Vaccinia Virus protein VP39"/>
    <property type="match status" value="1"/>
</dbReference>
<name>A0AAV0BPM6_PHAPC</name>
<comment type="subcellular location">
    <subcellularLocation>
        <location evidence="1 11">Nucleus</location>
    </subcellularLocation>
</comment>
<dbReference type="Pfam" id="PF08123">
    <property type="entry name" value="DOT1"/>
    <property type="match status" value="1"/>
</dbReference>
<feature type="region of interest" description="Disordered" evidence="12">
    <location>
        <begin position="291"/>
        <end position="339"/>
    </location>
</feature>
<reference evidence="14" key="1">
    <citation type="submission" date="2022-06" db="EMBL/GenBank/DDBJ databases">
        <authorList>
            <consortium name="SYNGENTA / RWTH Aachen University"/>
        </authorList>
    </citation>
    <scope>NUCLEOTIDE SEQUENCE</scope>
</reference>
<dbReference type="GO" id="GO:0006281">
    <property type="term" value="P:DNA repair"/>
    <property type="evidence" value="ECO:0007669"/>
    <property type="project" value="TreeGrafter"/>
</dbReference>
<dbReference type="InterPro" id="IPR029063">
    <property type="entry name" value="SAM-dependent_MTases_sf"/>
</dbReference>
<dbReference type="AlphaFoldDB" id="A0AAV0BPM6"/>
<feature type="compositionally biased region" description="Polar residues" evidence="12">
    <location>
        <begin position="96"/>
        <end position="124"/>
    </location>
</feature>